<feature type="compositionally biased region" description="Polar residues" evidence="1">
    <location>
        <begin position="1393"/>
        <end position="1436"/>
    </location>
</feature>
<dbReference type="EMBL" id="CAXLJL010000245">
    <property type="protein sequence ID" value="CAL5135103.1"/>
    <property type="molecule type" value="Genomic_DNA"/>
</dbReference>
<feature type="compositionally biased region" description="Polar residues" evidence="1">
    <location>
        <begin position="2488"/>
        <end position="2503"/>
    </location>
</feature>
<evidence type="ECO:0000259" key="3">
    <source>
        <dbReference type="Pfam" id="PF14225"/>
    </source>
</evidence>
<sequence>MSSMKPGELVLRTLLKQLTAVAKDKIEKALERKDEDSLVKTMQLSDDAAFEQLLDAFYVSAEFALPSILSALIQWYQSQHSSGTQYAAHRSHHCATVGRSVLDEISANRDRTVANLPSTNHSSGGRSEKASKPVSDTASSAKTLYMDSTESRVLAERRDLAIDMVFCQVVLSVLRQLPYHPGHNDRIELILEQCFRRFKYREDLQPQNSENVNLVADMYAEIVGLLSQTRFVLVRCRFMRHLNELRAKENSPNLKPSIMSLIMGMKFFRVKMHPIEDFVNCFTFLQELGQYFLEVKEPEIKHVLSDLFVEILLPVAAVARQEVNIPALKTFVENLYPTSLELANKKKHVPALFPLVTCLLCVGTKSFFLNNWTNFMTMCLSQLKNRSPKISLVSLQSLSCLLWVYIVRIRGEKHSDTQAKLHHIVNSLFPKSQKIVVPKDAPINIFVRIVQFIAHRMNIGLCAFLLIAHGLQQRQGAPPMPQQSTGGAGVRQTVIKRSFHGTNLNDALGHILGIQNYLIPVRRAFEHILRQLDTQVCRTMMLPKQEVSQKEVEELMTAERKPKLDLLKTCVACIPRLLPNDMTKPELLELLAKVCLHVDEDVRKMAQQAMANLIVELPAFRVKTIQVFIQFIQKNVADTAPHQLDSCLKTLFHLLNNWTLALQKDGAVSPNITEKAALYEAEGFALVMLCHCRSVTRRLAVHILRKCRALLNLINAATCDPSVRQTRQCQELCCIDVLDRSVPVMIERVLPLIPASERHVFCATSTNLDFSVFTERCGPLWLGGFSPVSSYPSSIMPTSFVSPQYSSLMPMNRDSNQGLNGTTGPANSGDTGDEGHFNSIFPRARHQDNTVDSGGPLASTGQNQSNKDLGAQTALGTDRVNDISVLRRPSQNQHQHPPQHAQQAYVVQPVQERTILTDVWGTCLSVAFSSEHLLTACPLAIKYAWSVLFQRLSLVFPLIDPSAQIAENRASSLLRTSSKKPTTERDQLIPLWHNYAVIGCCIAPSSTGSRVSQPRNEHYEPAPAKELLFRSSTEASPSHLGSSPSLITSSEQCEGGRSAVQSSNNNVTSSNLRPGHTVSSNNADAKLTPPPMTKENARDLAKLLVPLLRCEQSEIRDSAVAGLGRVNPAAFRDVLEEMLPLLKESVDRKQENVRRRRRRDGLRAALIRVLALMSQSGVFAYPESNALTAQGCLIPQLTDYLDGMRVYLESVGDQATNPTGHILTAATNAGINNGAGVVTGPNQPINVSSGSGSANVGAPVVGSSYAGASVGSVPVSYTSGSSSTEGTLLVEIRLHLCIFVLELIRQLPNYALTINLSSIPDEVQIAKHDEAYGLWQDGKGPVDTRTDLLQVLPNTINIIVNDDPYNYVRVEPEGYSTSIPSASSGFASASGSRPNGVSSTNDFSLANSNTTDLGQSASDSALSVNVGSSPTTPSVGTQSGFGANENNSGLAATVTTVAAGTPRNIVSTSKVECFSRLQPITAQDTWELQLWNDLVWTSNQAMGALVCCGPVYDQHALFAGYGDPAGITGGFEFSGSSSNEKQTASGTMSYTTSSSPSPGYILRWISGLLVARDPALNASPWLWFCPLVEGAMLHANLLPTGGFLSGASNIPVRATVAAGRRRLDSLLYQLGEETLVLLLDVNRNFPALLNWTIDQCYVAPNAAVSTACFTSVCRIIGNIPEFPCDFIPLMTLAFVFMKHPQKSLSDRAFYLLRVLYYRFVIKPLLLTHRRTHLVGDLNANPNLTEKDMTSAPSSPQSGLCGQLKVDVHFWDTLTRWTPTDVVRQLAAQHPEFTLPVFSELTGRLETARECLRSLLLELLTPWIINVELIDLIGTDPPEMSRSDFAEDLRSDSSEAEQDGSFDRNPESDVPVDFDGDARGSSTKTTGVSVPAYNSCNKRTDQPFNLSRRNELKPRVSKYYRPRPGSLAVFDLPSSEIDSGSECGSPHCQTIVPTASLRSRMKKAGTVPLTGTANVDREVRPILSRNRTTSYQNRPNNFPEELPGVDIWSSVPPTLRTSGWGSKQATELVLNNLFYLTVRFAACSAASEALKNLWIMTVRHRPSNLRVILRYLIVITSIAPGTLLQHSKRLVTYLASERPQSVIEELMVEVQTIDGIGLTVERTRTMPFFKITTNVSNRSNTLVRPSRGFDGHIHSLPPESTGDECTQAAQYSSDIPPTQPLPSRSVMQIANLDSPGGQIEPELAALGLDTVLTEPPHKSRLRRLRNRASALPFLSSKRQSIGEDVTGLSRVPQSSSKLIPRPKSATAQPSKSNFTHQNTNVAEGGPTAAIPHSHSGLEPPRSPVRPAPKQLQMPEESDCESEIDVDAIETRVRGQINPEDKYATLRAKDFARLLSGADSNECIMGEMKSAPLSEDAQARSGTLPTTDSSRDRYFVADSSEKKGTARFDVNGQYSISSCCPKELKGTKTKTRSHPRPTDLGPNKFRIPAHSVSLPPSLAGLPPLPIPLPLCIPSMPSLWTPCTKGKENASGGSSPHLTVGSPTSPLDIRSSNLSARAGAGDSTAIASPTSPQPLAMPLNGGYQAPLGNWLSEPLVIGGSVVYTGSWPLAGARSSLVLLLADDLTQYRGAYIDWTAHLPLMLLCTLLGMDHCRALIQEECKQLLVSLLNLACPEQDLLRSLRLELEARFLSVTYPSAFPGPRNPIYRLTLDGGPYQENFDRSIPPSVSVSAQLEGCTLKTTVASPSSNDPLPPKKPQRHDLSACSPSTPVVEVTHTPTAELPPSTTETLATSPPRSNATGLLSSAGLSGSSFSLVSTATLIPGQDDATTKLLADPVVHTKYQVLQRGRSTSDSVQAKLDSPPPQTIKPKCPQTEPMGNKSTRHSIGSIREYPPKRRNLCGTRQPSDQSALQTAIDELRELLFSNVGQAMWTWDDFNPQRFQQNPHCYSSQHHVIDEIVSDPDGRRRCSSLERLVRLVARILALSEAGSTGAESCLQCHHGPPHDHAASYNRHGQRHGTTTSSSVLPSYCMVARLSQIALTVGLSCPNRHYASRSLQIFRILGANLDTSSFSQLLARLGDTIADPNEELQGYVTELFLTHEAAIRHLQSKSDTLTRSFDLRTTKSMGQTRTAPTSPRSVCREVGDELNQPSIILSDRRRSQRHSTSASLCGSVLDWSAPSAVTSIVDIPLTISDHTPTSIHPKKPITRPGKLVTCRLTAEERVDLACGIFWTGVILLESDYEHEYIAGLRLLNMLVPSVGLAYATRTAPRQQQSAPNLYDRAESMLRQMHSHTIFPGILKLTIKGCSSTNLVDSSCRLLVHLIPFLNCPLIVPPGRNKLNSQLSYPLVLLTLMPMLLTAWDEDPSTSSSPNSTSTEIVAEQPSFLQGGFLGRGVCTTTYPVPRALGSWASSSNYSHSCSAATVSCSQSYRSYRRDSTSFPSSCLTGEFGATISAGGSGLNLSNLGTPCLSKNVSSSPLRPKNPICIQAADALAQVAMQIDADGLSNLALVLRLYASGGFSKDVDQWAKCVVCYLLEGYSKYSSYLLQHLNTLLSTGPACMHLPLLKIACLLLEHMELVDSDVNGTLHQFITSVSSQFLGTEIWPEVIHLMQVIVSRSAVLSAAPPPSLYSLSGLDPSGSGRVLDFAAAAAAVAVPLPESEPPRMELAGPVLDFNFNMLSEAPLLAAQYAPSAFAPGTDEVNGLDTTSDKDGKKMNPHVNALALDGLFISAASSWNKSGTCQLRLRERIFNLINCYSLPGEVKIGAPRSPSVIFSQSTETLDPQMSVHSSSETTSMADVSNSDDIRLDETSSMEQAAVFRDLDTYLDAQLMNINFLGLPDGRLEDEPRRPWGVRGQSITCHSDLIDDAADRLPTTKLSGSKQSGTSRSPTEPSWLHKHLNFPSTLSRTDHTDRRSISESNNLGSCEWNDRAHRYTKVPADSFETTFNELNVASGRKPDQFTPLKCRRRSAHGSSNGNSSSSSSPCLPTGSPSAADQFYLGVTETPSPISHLMTVSMQDPIRSSPTVELARTSSGTDLKASLHRQAVLTSDPTSKLDFVEAETRNIEFEEICVEASLAQSRSSLALDSARFSSPPLIDNALHSDSNSFEAVHYGISSASSMPGLNRPDHEAGDERSKQVSAQARQSGRLPACRPSTLYSLQIRSAAPLKPSRKIKVNPNSTTCGQSRGSGTDSTTVSPSYLAGSAGPFSTTRSLSASNLLLESEQHPSKTTECRPPEKGSIEVVHKFWGRWGSPLLKFHQNFRNKRHSCSAEDLIKFSKPRVSFVVTRMNRSDSTQNGHSKLSDLSAYSSPQTPLLSSPCSSSSHTGVFGHSTLSPPSASAELCDQKASRNSVSPLATRSQTCSLIEESSDKKEIAQHSISVLQPWFYPTPVEDNWIELIQQCDSGSSEPSDSLLIRIISGLPKVFSDLTLRCLSCMRAASELMSQNSWADLTEFQRVVNAGEFVVNNLRPPYFACRLGAEHQLSDSERDSVKSGLSDLVQSYEHVQNVMKRLAEDLPTYNFRVSLQSAVHLTIKLVDFLQTAHHISQDLYNYHSARSPSLPAEQELSALLHTALSHIPPSFSTYATRYGTGSPPAAGDECTVLEGLLRTLETDFRELAEQYTEQTQLPSPVLDHICSAVISYRDWARSKGSDMLPVIDCVIGLLDLYIHEVWEKALQCPETTFVYLVIPPMETVFRMDFPSACAHIRYQLHLMSKSDSCHHDS</sequence>
<name>A0AAV2TJ29_CALDB</name>
<feature type="domain" description="Cell morphogenesis protein C-terminal" evidence="3">
    <location>
        <begin position="3185"/>
        <end position="3321"/>
    </location>
</feature>
<feature type="region of interest" description="Disordered" evidence="1">
    <location>
        <begin position="1840"/>
        <end position="1909"/>
    </location>
</feature>
<feature type="region of interest" description="Disordered" evidence="1">
    <location>
        <begin position="4123"/>
        <end position="4152"/>
    </location>
</feature>
<protein>
    <submittedName>
        <fullName evidence="4">Uncharacterized protein</fullName>
    </submittedName>
</protein>
<feature type="compositionally biased region" description="Low complexity" evidence="1">
    <location>
        <begin position="1062"/>
        <end position="1071"/>
    </location>
</feature>
<feature type="region of interest" description="Disordered" evidence="1">
    <location>
        <begin position="4072"/>
        <end position="4103"/>
    </location>
</feature>
<feature type="compositionally biased region" description="Basic and acidic residues" evidence="1">
    <location>
        <begin position="3862"/>
        <end position="3871"/>
    </location>
</feature>
<feature type="region of interest" description="Disordered" evidence="1">
    <location>
        <begin position="2423"/>
        <end position="2442"/>
    </location>
</feature>
<feature type="compositionally biased region" description="Polar residues" evidence="1">
    <location>
        <begin position="2740"/>
        <end position="2752"/>
    </location>
</feature>
<comment type="caution">
    <text evidence="4">The sequence shown here is derived from an EMBL/GenBank/DDBJ whole genome shotgun (WGS) entry which is preliminary data.</text>
</comment>
<dbReference type="InterPro" id="IPR039867">
    <property type="entry name" value="Furry/Tao3/Mor2"/>
</dbReference>
<dbReference type="GO" id="GO:0031175">
    <property type="term" value="P:neuron projection development"/>
    <property type="evidence" value="ECO:0007669"/>
    <property type="project" value="TreeGrafter"/>
</dbReference>
<evidence type="ECO:0000256" key="1">
    <source>
        <dbReference type="SAM" id="MobiDB-lite"/>
    </source>
</evidence>
<reference evidence="4" key="1">
    <citation type="submission" date="2024-06" db="EMBL/GenBank/DDBJ databases">
        <authorList>
            <person name="Liu X."/>
            <person name="Lenzi L."/>
            <person name="Haldenby T S."/>
            <person name="Uol C."/>
        </authorList>
    </citation>
    <scope>NUCLEOTIDE SEQUENCE</scope>
</reference>
<dbReference type="GO" id="GO:0005938">
    <property type="term" value="C:cell cortex"/>
    <property type="evidence" value="ECO:0007669"/>
    <property type="project" value="TreeGrafter"/>
</dbReference>
<feature type="region of interest" description="Disordered" evidence="1">
    <location>
        <begin position="2481"/>
        <end position="2503"/>
    </location>
</feature>
<feature type="region of interest" description="Disordered" evidence="1">
    <location>
        <begin position="2240"/>
        <end position="2320"/>
    </location>
</feature>
<dbReference type="Pfam" id="PF14222">
    <property type="entry name" value="MOR2-PAG1_N"/>
    <property type="match status" value="1"/>
</dbReference>
<feature type="region of interest" description="Disordered" evidence="1">
    <location>
        <begin position="1031"/>
        <end position="1093"/>
    </location>
</feature>
<feature type="region of interest" description="Disordered" evidence="1">
    <location>
        <begin position="4243"/>
        <end position="4264"/>
    </location>
</feature>
<dbReference type="Proteomes" id="UP001497525">
    <property type="component" value="Unassembled WGS sequence"/>
</dbReference>
<feature type="region of interest" description="Disordered" evidence="1">
    <location>
        <begin position="811"/>
        <end position="874"/>
    </location>
</feature>
<evidence type="ECO:0000259" key="2">
    <source>
        <dbReference type="Pfam" id="PF14222"/>
    </source>
</evidence>
<organism evidence="4 5">
    <name type="scientific">Calicophoron daubneyi</name>
    <name type="common">Rumen fluke</name>
    <name type="synonym">Paramphistomum daubneyi</name>
    <dbReference type="NCBI Taxonomy" id="300641"/>
    <lineage>
        <taxon>Eukaryota</taxon>
        <taxon>Metazoa</taxon>
        <taxon>Spiralia</taxon>
        <taxon>Lophotrochozoa</taxon>
        <taxon>Platyhelminthes</taxon>
        <taxon>Trematoda</taxon>
        <taxon>Digenea</taxon>
        <taxon>Plagiorchiida</taxon>
        <taxon>Pronocephalata</taxon>
        <taxon>Paramphistomoidea</taxon>
        <taxon>Paramphistomidae</taxon>
        <taxon>Calicophoron</taxon>
    </lineage>
</organism>
<accession>A0AAV2TJ29</accession>
<dbReference type="SUPFAM" id="SSF48371">
    <property type="entry name" value="ARM repeat"/>
    <property type="match status" value="2"/>
</dbReference>
<feature type="domain" description="Cell morphogenesis protein N-terminal" evidence="2">
    <location>
        <begin position="156"/>
        <end position="456"/>
    </location>
</feature>
<feature type="region of interest" description="Disordered" evidence="1">
    <location>
        <begin position="112"/>
        <end position="138"/>
    </location>
</feature>
<proteinExistence type="predicted"/>
<feature type="region of interest" description="Disordered" evidence="1">
    <location>
        <begin position="3908"/>
        <end position="3944"/>
    </location>
</feature>
<dbReference type="GO" id="GO:0030427">
    <property type="term" value="C:site of polarized growth"/>
    <property type="evidence" value="ECO:0007669"/>
    <property type="project" value="TreeGrafter"/>
</dbReference>
<gene>
    <name evidence="4" type="ORF">CDAUBV1_LOCUS9163</name>
</gene>
<feature type="compositionally biased region" description="Low complexity" evidence="1">
    <location>
        <begin position="1382"/>
        <end position="1392"/>
    </location>
</feature>
<feature type="compositionally biased region" description="Low complexity" evidence="1">
    <location>
        <begin position="3927"/>
        <end position="3938"/>
    </location>
</feature>
<feature type="compositionally biased region" description="Polar residues" evidence="1">
    <location>
        <begin position="1879"/>
        <end position="1906"/>
    </location>
</feature>
<feature type="region of interest" description="Disordered" evidence="1">
    <location>
        <begin position="3829"/>
        <end position="3877"/>
    </location>
</feature>
<dbReference type="Pfam" id="PF14225">
    <property type="entry name" value="MOR2-PAG1_C"/>
    <property type="match status" value="2"/>
</dbReference>
<dbReference type="PANTHER" id="PTHR12295:SF30">
    <property type="entry name" value="PROTEIN FURRY"/>
    <property type="match status" value="1"/>
</dbReference>
<feature type="compositionally biased region" description="Polar residues" evidence="1">
    <location>
        <begin position="4131"/>
        <end position="4152"/>
    </location>
</feature>
<dbReference type="InterPro" id="IPR025614">
    <property type="entry name" value="Cell_morpho_N"/>
</dbReference>
<dbReference type="InterPro" id="IPR016024">
    <property type="entry name" value="ARM-type_fold"/>
</dbReference>
<feature type="compositionally biased region" description="Basic and acidic residues" evidence="1">
    <location>
        <begin position="1840"/>
        <end position="1852"/>
    </location>
</feature>
<evidence type="ECO:0000313" key="5">
    <source>
        <dbReference type="Proteomes" id="UP001497525"/>
    </source>
</evidence>
<feature type="compositionally biased region" description="Polar residues" evidence="1">
    <location>
        <begin position="811"/>
        <end position="830"/>
    </location>
</feature>
<dbReference type="GO" id="GO:0000902">
    <property type="term" value="P:cell morphogenesis"/>
    <property type="evidence" value="ECO:0007669"/>
    <property type="project" value="InterPro"/>
</dbReference>
<feature type="compositionally biased region" description="Basic and acidic residues" evidence="1">
    <location>
        <begin position="4080"/>
        <end position="4091"/>
    </location>
</feature>
<evidence type="ECO:0000313" key="4">
    <source>
        <dbReference type="EMBL" id="CAL5135103.1"/>
    </source>
</evidence>
<dbReference type="PANTHER" id="PTHR12295">
    <property type="entry name" value="FURRY-RELATED"/>
    <property type="match status" value="1"/>
</dbReference>
<feature type="domain" description="Cell morphogenesis protein C-terminal" evidence="3">
    <location>
        <begin position="3433"/>
        <end position="3573"/>
    </location>
</feature>
<feature type="region of interest" description="Disordered" evidence="1">
    <location>
        <begin position="2698"/>
        <end position="2755"/>
    </location>
</feature>
<feature type="region of interest" description="Disordered" evidence="1">
    <location>
        <begin position="1382"/>
        <end position="1436"/>
    </location>
</feature>
<dbReference type="InterPro" id="IPR025481">
    <property type="entry name" value="Cell_Morphogen_C"/>
</dbReference>
<feature type="compositionally biased region" description="Polar residues" evidence="1">
    <location>
        <begin position="3830"/>
        <end position="3846"/>
    </location>
</feature>
<feature type="compositionally biased region" description="Polar residues" evidence="1">
    <location>
        <begin position="115"/>
        <end position="125"/>
    </location>
</feature>
<feature type="compositionally biased region" description="Polar residues" evidence="1">
    <location>
        <begin position="2264"/>
        <end position="2280"/>
    </location>
</feature>
<feature type="compositionally biased region" description="Polar residues" evidence="1">
    <location>
        <begin position="1031"/>
        <end position="1052"/>
    </location>
</feature>
<feature type="region of interest" description="Disordered" evidence="1">
    <location>
        <begin position="2802"/>
        <end position="2843"/>
    </location>
</feature>